<dbReference type="GO" id="GO:0016020">
    <property type="term" value="C:membrane"/>
    <property type="evidence" value="ECO:0007669"/>
    <property type="project" value="UniProtKB-SubCell"/>
</dbReference>
<dbReference type="GO" id="GO:0022857">
    <property type="term" value="F:transmembrane transporter activity"/>
    <property type="evidence" value="ECO:0007669"/>
    <property type="project" value="InterPro"/>
</dbReference>
<dbReference type="InterPro" id="IPR011701">
    <property type="entry name" value="MFS"/>
</dbReference>
<dbReference type="AlphaFoldDB" id="A0AAW1NJA5"/>
<dbReference type="Gene3D" id="1.20.1250.20">
    <property type="entry name" value="MFS general substrate transporter like domains"/>
    <property type="match status" value="1"/>
</dbReference>
<protein>
    <submittedName>
        <fullName evidence="8">Major Facilitator Superfamily</fullName>
    </submittedName>
</protein>
<evidence type="ECO:0000256" key="1">
    <source>
        <dbReference type="ARBA" id="ARBA00004141"/>
    </source>
</evidence>
<keyword evidence="4 6" id="KW-1133">Transmembrane helix</keyword>
<sequence>MLNAITYLGMITSALLWGFLADTLGRKEILVTGYLIDALCVIIAGLSQSYEMLVTAKFFTGLIVNGPYATLTTTISKFHSAKHRTRTMLALGVMYGFGQLITPGLGWLLIPRKNTGREPCWL</sequence>
<evidence type="ECO:0000256" key="6">
    <source>
        <dbReference type="SAM" id="Phobius"/>
    </source>
</evidence>
<feature type="transmembrane region" description="Helical" evidence="6">
    <location>
        <begin position="6"/>
        <end position="24"/>
    </location>
</feature>
<dbReference type="PANTHER" id="PTHR23511">
    <property type="entry name" value="SYNAPTIC VESICLE GLYCOPROTEIN 2"/>
    <property type="match status" value="1"/>
</dbReference>
<evidence type="ECO:0000256" key="5">
    <source>
        <dbReference type="ARBA" id="ARBA00023136"/>
    </source>
</evidence>
<evidence type="ECO:0000259" key="7">
    <source>
        <dbReference type="PROSITE" id="PS50850"/>
    </source>
</evidence>
<organism evidence="8 9">
    <name type="scientific">Popillia japonica</name>
    <name type="common">Japanese beetle</name>
    <dbReference type="NCBI Taxonomy" id="7064"/>
    <lineage>
        <taxon>Eukaryota</taxon>
        <taxon>Metazoa</taxon>
        <taxon>Ecdysozoa</taxon>
        <taxon>Arthropoda</taxon>
        <taxon>Hexapoda</taxon>
        <taxon>Insecta</taxon>
        <taxon>Pterygota</taxon>
        <taxon>Neoptera</taxon>
        <taxon>Endopterygota</taxon>
        <taxon>Coleoptera</taxon>
        <taxon>Polyphaga</taxon>
        <taxon>Scarabaeiformia</taxon>
        <taxon>Scarabaeidae</taxon>
        <taxon>Rutelinae</taxon>
        <taxon>Popillia</taxon>
    </lineage>
</organism>
<gene>
    <name evidence="8" type="ORF">QE152_g705</name>
</gene>
<keyword evidence="5 6" id="KW-0472">Membrane</keyword>
<dbReference type="Proteomes" id="UP001458880">
    <property type="component" value="Unassembled WGS sequence"/>
</dbReference>
<reference evidence="8 9" key="1">
    <citation type="journal article" date="2024" name="BMC Genomics">
        <title>De novo assembly and annotation of Popillia japonica's genome with initial clues to its potential as an invasive pest.</title>
        <authorList>
            <person name="Cucini C."/>
            <person name="Boschi S."/>
            <person name="Funari R."/>
            <person name="Cardaioli E."/>
            <person name="Iannotti N."/>
            <person name="Marturano G."/>
            <person name="Paoli F."/>
            <person name="Bruttini M."/>
            <person name="Carapelli A."/>
            <person name="Frati F."/>
            <person name="Nardi F."/>
        </authorList>
    </citation>
    <scope>NUCLEOTIDE SEQUENCE [LARGE SCALE GENOMIC DNA]</scope>
    <source>
        <strain evidence="8">DMR45628</strain>
    </source>
</reference>
<evidence type="ECO:0000256" key="2">
    <source>
        <dbReference type="ARBA" id="ARBA00022448"/>
    </source>
</evidence>
<evidence type="ECO:0000313" key="8">
    <source>
        <dbReference type="EMBL" id="KAK9758799.1"/>
    </source>
</evidence>
<keyword evidence="9" id="KW-1185">Reference proteome</keyword>
<dbReference type="EMBL" id="JASPKY010000003">
    <property type="protein sequence ID" value="KAK9758799.1"/>
    <property type="molecule type" value="Genomic_DNA"/>
</dbReference>
<dbReference type="PROSITE" id="PS50850">
    <property type="entry name" value="MFS"/>
    <property type="match status" value="1"/>
</dbReference>
<dbReference type="InterPro" id="IPR036259">
    <property type="entry name" value="MFS_trans_sf"/>
</dbReference>
<feature type="transmembrane region" description="Helical" evidence="6">
    <location>
        <begin position="31"/>
        <end position="50"/>
    </location>
</feature>
<dbReference type="InterPro" id="IPR020846">
    <property type="entry name" value="MFS_dom"/>
</dbReference>
<dbReference type="Pfam" id="PF07690">
    <property type="entry name" value="MFS_1"/>
    <property type="match status" value="1"/>
</dbReference>
<accession>A0AAW1NJA5</accession>
<keyword evidence="3 6" id="KW-0812">Transmembrane</keyword>
<feature type="transmembrane region" description="Helical" evidence="6">
    <location>
        <begin position="88"/>
        <end position="110"/>
    </location>
</feature>
<dbReference type="SUPFAM" id="SSF103473">
    <property type="entry name" value="MFS general substrate transporter"/>
    <property type="match status" value="1"/>
</dbReference>
<evidence type="ECO:0000313" key="9">
    <source>
        <dbReference type="Proteomes" id="UP001458880"/>
    </source>
</evidence>
<comment type="subcellular location">
    <subcellularLocation>
        <location evidence="1">Membrane</location>
        <topology evidence="1">Multi-pass membrane protein</topology>
    </subcellularLocation>
</comment>
<keyword evidence="2" id="KW-0813">Transport</keyword>
<evidence type="ECO:0000256" key="3">
    <source>
        <dbReference type="ARBA" id="ARBA00022692"/>
    </source>
</evidence>
<proteinExistence type="predicted"/>
<dbReference type="PANTHER" id="PTHR23511:SF36">
    <property type="entry name" value="EG:BACR7A4.13 PROTEIN-RELATED"/>
    <property type="match status" value="1"/>
</dbReference>
<feature type="domain" description="Major facilitator superfamily (MFS) profile" evidence="7">
    <location>
        <begin position="1"/>
        <end position="122"/>
    </location>
</feature>
<comment type="caution">
    <text evidence="8">The sequence shown here is derived from an EMBL/GenBank/DDBJ whole genome shotgun (WGS) entry which is preliminary data.</text>
</comment>
<name>A0AAW1NJA5_POPJA</name>
<evidence type="ECO:0000256" key="4">
    <source>
        <dbReference type="ARBA" id="ARBA00022989"/>
    </source>
</evidence>